<proteinExistence type="predicted"/>
<evidence type="ECO:0008006" key="4">
    <source>
        <dbReference type="Google" id="ProtNLM"/>
    </source>
</evidence>
<keyword evidence="1" id="KW-0812">Transmembrane</keyword>
<feature type="transmembrane region" description="Helical" evidence="1">
    <location>
        <begin position="641"/>
        <end position="662"/>
    </location>
</feature>
<organism evidence="2 3">
    <name type="scientific">Actinoallomurus oryzae</name>
    <dbReference type="NCBI Taxonomy" id="502180"/>
    <lineage>
        <taxon>Bacteria</taxon>
        <taxon>Bacillati</taxon>
        <taxon>Actinomycetota</taxon>
        <taxon>Actinomycetes</taxon>
        <taxon>Streptosporangiales</taxon>
        <taxon>Thermomonosporaceae</taxon>
        <taxon>Actinoallomurus</taxon>
    </lineage>
</organism>
<keyword evidence="1" id="KW-1133">Transmembrane helix</keyword>
<protein>
    <recommendedName>
        <fullName evidence="4">Membrane-associated oxidoreductase</fullName>
    </recommendedName>
</protein>
<dbReference type="EMBL" id="BAABHF010000043">
    <property type="protein sequence ID" value="GAA4509158.1"/>
    <property type="molecule type" value="Genomic_DNA"/>
</dbReference>
<keyword evidence="3" id="KW-1185">Reference proteome</keyword>
<evidence type="ECO:0000313" key="3">
    <source>
        <dbReference type="Proteomes" id="UP001500503"/>
    </source>
</evidence>
<reference evidence="3" key="1">
    <citation type="journal article" date="2019" name="Int. J. Syst. Evol. Microbiol.">
        <title>The Global Catalogue of Microorganisms (GCM) 10K type strain sequencing project: providing services to taxonomists for standard genome sequencing and annotation.</title>
        <authorList>
            <consortium name="The Broad Institute Genomics Platform"/>
            <consortium name="The Broad Institute Genome Sequencing Center for Infectious Disease"/>
            <person name="Wu L."/>
            <person name="Ma J."/>
        </authorList>
    </citation>
    <scope>NUCLEOTIDE SEQUENCE [LARGE SCALE GENOMIC DNA]</scope>
    <source>
        <strain evidence="3">JCM 17933</strain>
    </source>
</reference>
<evidence type="ECO:0000256" key="1">
    <source>
        <dbReference type="SAM" id="Phobius"/>
    </source>
</evidence>
<dbReference type="Proteomes" id="UP001500503">
    <property type="component" value="Unassembled WGS sequence"/>
</dbReference>
<keyword evidence="1" id="KW-0472">Membrane</keyword>
<name>A0ABP8QT32_9ACTN</name>
<gene>
    <name evidence="2" type="ORF">GCM10023191_069960</name>
</gene>
<evidence type="ECO:0000313" key="2">
    <source>
        <dbReference type="EMBL" id="GAA4509158.1"/>
    </source>
</evidence>
<accession>A0ABP8QT32</accession>
<comment type="caution">
    <text evidence="2">The sequence shown here is derived from an EMBL/GenBank/DDBJ whole genome shotgun (WGS) entry which is preliminary data.</text>
</comment>
<sequence length="668" mass="71196">MPEDLNAAEKRLWTAFPRGQWVDLRGEPERVVRAAVIQAALLGACETEPGHTPGVRLRGAMVTGRLDLIGATVESALVCEYCRFDEPLRLVEATTRTVRLVHSRLAGFNGVRMQVVGILNLNGTLIERGLWLDQARVTGQVSLRAATTRADAEGIAIAARGLTVDGDVAMCDGFLATGSVLLHRAQIDGGLDCFNARFSYPGAVALDLSRTVIGAGIGANELITEGELRMRGTRVMASVQLAGALLQNPGGDALGAGGLEVRGGLWCREGFSAVGGVRLVGSQLGANVTFTDAKLSHPGGVALNLDHAAFGDFDGARLEVSGGTISVSGARAAAGINLEKAQLNSGADKSLVVESAEVGGGLSFRRLHATGEVCVQTSRISGRILLEEARLDNPSATALRFSGIHADASLSCAGMRVHGGVELTGSRCDQGIDLDGAILASEHQPALDATAITTTLLSLRPAAPIRGEVIFRHAHIDLLRDDPTYWPERLRLEELTYQALDPRLPARERLGWLARDPDGPQPQPYEQLAALYTRLGQPAEASKVMYARERDQRAAESALNRVWSILQDVTVAYGYHPWRALAWLAALLTVGSILYGLVPPVPLKPGEAPHFNPVIYTLDLLLPIVDMGQQNAFNPSGAEQWFSYVLITAGWILATTVAAGVARVTSRR</sequence>